<evidence type="ECO:0000256" key="2">
    <source>
        <dbReference type="HAMAP-Rule" id="MF_01212"/>
    </source>
</evidence>
<dbReference type="Pfam" id="PF01966">
    <property type="entry name" value="HD"/>
    <property type="match status" value="1"/>
</dbReference>
<dbReference type="InterPro" id="IPR006674">
    <property type="entry name" value="HD_domain"/>
</dbReference>
<dbReference type="NCBIfam" id="TIGR00277">
    <property type="entry name" value="HDIG"/>
    <property type="match status" value="1"/>
</dbReference>
<dbReference type="InterPro" id="IPR050135">
    <property type="entry name" value="dGTPase-like"/>
</dbReference>
<dbReference type="InterPro" id="IPR003607">
    <property type="entry name" value="HD/PDEase_dom"/>
</dbReference>
<dbReference type="NCBIfam" id="NF002326">
    <property type="entry name" value="PRK01286.1-1"/>
    <property type="match status" value="1"/>
</dbReference>
<reference evidence="5 6" key="1">
    <citation type="submission" date="2021-01" db="EMBL/GenBank/DDBJ databases">
        <title>Brevundimonas vitis sp. nov., an bacterium isolated from grape (Vitis vinifera).</title>
        <authorList>
            <person name="Jiang L."/>
            <person name="Lee J."/>
        </authorList>
    </citation>
    <scope>NUCLEOTIDE SEQUENCE [LARGE SCALE GENOMIC DNA]</scope>
    <source>
        <strain evidence="5 6">GRTSA-9</strain>
    </source>
</reference>
<dbReference type="InterPro" id="IPR026875">
    <property type="entry name" value="PHydrolase_assoc_dom"/>
</dbReference>
<dbReference type="Proteomes" id="UP000595448">
    <property type="component" value="Chromosome"/>
</dbReference>
<sequence>MASARRGVDAKVCGLDGAHGALYEAGRADRKGLPSRNAQLSLPTPRAPYAETPERSRGRRVPEPISRTRNAFARDRDRIIHCTAFRRLKEKTQVFVAHEGDHYRTRLTHSLEVAQIARSLAHALRLDTDLAETIALAHDLGHPPFGHAGEDELQACTAPWGGFDHNVQTFRVVTRLEERYPAYDGLNLSWETLEGVIKHNGPVAHRLGDPAWKPIADYNAGWDLELGGFASLEAQCAAIADDIAYNNHDVDDGVQAGLFTLDDLADVPLIGPILHQTRRDWPDVDARMIRLEAVRRMIGAMVEDVLAQTEARLAEDGIRSVEDVRGARRTLVAFSDTMLADLGVLRAFLFQRMYRHYRVNRTRSQARRILAEMFQLFMAEPEVMPPEWSGKAGEGVVDMRRARAVCDYIAGMTDRYAIEEHRKLFTIDLALDL</sequence>
<protein>
    <recommendedName>
        <fullName evidence="2">Deoxyguanosinetriphosphate triphosphohydrolase-like protein</fullName>
    </recommendedName>
</protein>
<dbReference type="InterPro" id="IPR023023">
    <property type="entry name" value="dNTPase_2"/>
</dbReference>
<dbReference type="Gene3D" id="1.10.3210.10">
    <property type="entry name" value="Hypothetical protein af1432"/>
    <property type="match status" value="1"/>
</dbReference>
<dbReference type="SUPFAM" id="SSF109604">
    <property type="entry name" value="HD-domain/PDEase-like"/>
    <property type="match status" value="1"/>
</dbReference>
<keyword evidence="1 2" id="KW-0378">Hydrolase</keyword>
<evidence type="ECO:0000313" key="6">
    <source>
        <dbReference type="Proteomes" id="UP000595448"/>
    </source>
</evidence>
<evidence type="ECO:0000256" key="1">
    <source>
        <dbReference type="ARBA" id="ARBA00022801"/>
    </source>
</evidence>
<evidence type="ECO:0000313" key="5">
    <source>
        <dbReference type="EMBL" id="QQQ19454.1"/>
    </source>
</evidence>
<dbReference type="NCBIfam" id="NF002328">
    <property type="entry name" value="PRK01286.1-3"/>
    <property type="match status" value="1"/>
</dbReference>
<proteinExistence type="inferred from homology"/>
<organism evidence="5 6">
    <name type="scientific">Brevundimonas vitisensis</name>
    <dbReference type="NCBI Taxonomy" id="2800818"/>
    <lineage>
        <taxon>Bacteria</taxon>
        <taxon>Pseudomonadati</taxon>
        <taxon>Pseudomonadota</taxon>
        <taxon>Alphaproteobacteria</taxon>
        <taxon>Caulobacterales</taxon>
        <taxon>Caulobacteraceae</taxon>
        <taxon>Brevundimonas</taxon>
    </lineage>
</organism>
<keyword evidence="6" id="KW-1185">Reference proteome</keyword>
<gene>
    <name evidence="5" type="ORF">JIP62_04990</name>
</gene>
<feature type="region of interest" description="Disordered" evidence="3">
    <location>
        <begin position="30"/>
        <end position="62"/>
    </location>
</feature>
<comment type="similarity">
    <text evidence="2">Belongs to the dGTPase family. Type 2 subfamily.</text>
</comment>
<dbReference type="SMART" id="SM00471">
    <property type="entry name" value="HDc"/>
    <property type="match status" value="1"/>
</dbReference>
<evidence type="ECO:0000259" key="4">
    <source>
        <dbReference type="PROSITE" id="PS51831"/>
    </source>
</evidence>
<evidence type="ECO:0000256" key="3">
    <source>
        <dbReference type="SAM" id="MobiDB-lite"/>
    </source>
</evidence>
<dbReference type="EMBL" id="CP067977">
    <property type="protein sequence ID" value="QQQ19454.1"/>
    <property type="molecule type" value="Genomic_DNA"/>
</dbReference>
<dbReference type="PANTHER" id="PTHR11373:SF43">
    <property type="entry name" value="DEOXYGUANOSINETRIPHOSPHATE TRIPHOSPHOHYDROLASE-LIKE PROTEIN"/>
    <property type="match status" value="1"/>
</dbReference>
<dbReference type="Pfam" id="PF13286">
    <property type="entry name" value="HD_assoc"/>
    <property type="match status" value="1"/>
</dbReference>
<dbReference type="NCBIfam" id="TIGR01353">
    <property type="entry name" value="dGTP_triPase"/>
    <property type="match status" value="1"/>
</dbReference>
<dbReference type="PROSITE" id="PS51831">
    <property type="entry name" value="HD"/>
    <property type="match status" value="1"/>
</dbReference>
<dbReference type="InterPro" id="IPR006675">
    <property type="entry name" value="HDIG_dom"/>
</dbReference>
<feature type="compositionally biased region" description="Basic and acidic residues" evidence="3">
    <location>
        <begin position="52"/>
        <end position="62"/>
    </location>
</feature>
<dbReference type="CDD" id="cd00077">
    <property type="entry name" value="HDc"/>
    <property type="match status" value="1"/>
</dbReference>
<feature type="domain" description="HD" evidence="4">
    <location>
        <begin position="106"/>
        <end position="246"/>
    </location>
</feature>
<dbReference type="HAMAP" id="MF_01212">
    <property type="entry name" value="dGTPase_type2"/>
    <property type="match status" value="1"/>
</dbReference>
<accession>A0ABX7BTM8</accession>
<name>A0ABX7BTM8_9CAUL</name>
<dbReference type="InterPro" id="IPR006261">
    <property type="entry name" value="dGTPase"/>
</dbReference>
<dbReference type="PANTHER" id="PTHR11373">
    <property type="entry name" value="DEOXYNUCLEOSIDE TRIPHOSPHATE TRIPHOSPHOHYDROLASE"/>
    <property type="match status" value="1"/>
</dbReference>